<evidence type="ECO:0000256" key="1">
    <source>
        <dbReference type="ARBA" id="ARBA00005662"/>
    </source>
</evidence>
<keyword evidence="2" id="KW-1133">Transmembrane helix</keyword>
<feature type="domain" description="Capsule synthesis protein CapA" evidence="3">
    <location>
        <begin position="62"/>
        <end position="324"/>
    </location>
</feature>
<dbReference type="Pfam" id="PF09587">
    <property type="entry name" value="PGA_cap"/>
    <property type="match status" value="1"/>
</dbReference>
<dbReference type="InterPro" id="IPR052169">
    <property type="entry name" value="CW_Biosynth-Accessory"/>
</dbReference>
<dbReference type="SMART" id="SM00854">
    <property type="entry name" value="PGA_cap"/>
    <property type="match status" value="1"/>
</dbReference>
<reference evidence="4 5" key="1">
    <citation type="journal article" date="2023" name="PLoS ONE">
        <title>Genome-based metabolic and phylogenomic analysis of three Terrisporobacter species.</title>
        <authorList>
            <person name="Boer T."/>
            <person name="Bengelsdorf F.R."/>
            <person name="Bomeke M."/>
            <person name="Daniel R."/>
            <person name="Poehlein A."/>
        </authorList>
    </citation>
    <scope>NUCLEOTIDE SEQUENCE [LARGE SCALE GENOMIC DNA]</scope>
    <source>
        <strain evidence="4 5">DSM 1288</strain>
    </source>
</reference>
<evidence type="ECO:0000313" key="5">
    <source>
        <dbReference type="Proteomes" id="UP001348492"/>
    </source>
</evidence>
<keyword evidence="2" id="KW-0812">Transmembrane</keyword>
<evidence type="ECO:0000313" key="4">
    <source>
        <dbReference type="EMBL" id="WWD84422.1"/>
    </source>
</evidence>
<feature type="transmembrane region" description="Helical" evidence="2">
    <location>
        <begin position="16"/>
        <end position="36"/>
    </location>
</feature>
<evidence type="ECO:0000259" key="3">
    <source>
        <dbReference type="SMART" id="SM00854"/>
    </source>
</evidence>
<organism evidence="4 5">
    <name type="scientific">Terrisporobacter glycolicus ATCC 14880 = DSM 1288</name>
    <dbReference type="NCBI Taxonomy" id="1121315"/>
    <lineage>
        <taxon>Bacteria</taxon>
        <taxon>Bacillati</taxon>
        <taxon>Bacillota</taxon>
        <taxon>Clostridia</taxon>
        <taxon>Peptostreptococcales</taxon>
        <taxon>Peptostreptococcaceae</taxon>
        <taxon>Terrisporobacter</taxon>
    </lineage>
</organism>
<dbReference type="PANTHER" id="PTHR33393">
    <property type="entry name" value="POLYGLUTAMINE SYNTHESIS ACCESSORY PROTEIN RV0574C-RELATED"/>
    <property type="match status" value="1"/>
</dbReference>
<dbReference type="EMBL" id="CP117523">
    <property type="protein sequence ID" value="WWD84422.1"/>
    <property type="molecule type" value="Genomic_DNA"/>
</dbReference>
<sequence>MSRRKSRKKRKNNNKLFCIIIIVICIMGVFFIYKGINNDTKESKKDNTIPIFNENVETYEASILAVGDVMVHTPQLQAQYDYSNGTYNFDNNFKYVKKYIEDADYSLANLETTLAGNNVYQYSSYPTFNSPDELADALKNAGFDLLSTINNHSFDKRDLGVNRTLSTLKEKGFDTVGTRENSSDNDYIIKDINNIKVGITSYSYGEVKNNNKYLNGIKISEECEDKMNIFDSSNVNKAFKTISSTTDKMKDSDLQIVILHWGIEYARKETSFQKQLAQKLCDDGVDIIIGSHPHVVEPVETITSTNGKNETLVIYSLGNYISNQRRETVGSYSEDGLMVNIDISKKINEEEAKVKKVTCIPTWVNKYNNGYKNVYEIIPIEDERDLNSITSLNKYNVKQSYNNTASLIDDSDIVTVVDSPFK</sequence>
<keyword evidence="5" id="KW-1185">Reference proteome</keyword>
<protein>
    <recommendedName>
        <fullName evidence="3">Capsule synthesis protein CapA domain-containing protein</fullName>
    </recommendedName>
</protein>
<accession>A0ABZ2EWT5</accession>
<evidence type="ECO:0000256" key="2">
    <source>
        <dbReference type="SAM" id="Phobius"/>
    </source>
</evidence>
<dbReference type="PANTHER" id="PTHR33393:SF12">
    <property type="entry name" value="CAPSULE BIOSYNTHESIS PROTEIN CAPA"/>
    <property type="match status" value="1"/>
</dbReference>
<dbReference type="RefSeq" id="WP_018589684.1">
    <property type="nucleotide sequence ID" value="NZ_CP117523.1"/>
</dbReference>
<dbReference type="CDD" id="cd07381">
    <property type="entry name" value="MPP_CapA"/>
    <property type="match status" value="1"/>
</dbReference>
<name>A0ABZ2EWT5_9FIRM</name>
<gene>
    <name evidence="4" type="ORF">TEGL_28540</name>
</gene>
<comment type="similarity">
    <text evidence="1">Belongs to the CapA family.</text>
</comment>
<keyword evidence="2" id="KW-0472">Membrane</keyword>
<dbReference type="Proteomes" id="UP001348492">
    <property type="component" value="Chromosome"/>
</dbReference>
<dbReference type="SUPFAM" id="SSF56300">
    <property type="entry name" value="Metallo-dependent phosphatases"/>
    <property type="match status" value="1"/>
</dbReference>
<dbReference type="InterPro" id="IPR029052">
    <property type="entry name" value="Metallo-depent_PP-like"/>
</dbReference>
<dbReference type="Gene3D" id="3.60.21.10">
    <property type="match status" value="1"/>
</dbReference>
<proteinExistence type="inferred from homology"/>
<dbReference type="InterPro" id="IPR019079">
    <property type="entry name" value="Capsule_synth_CapA"/>
</dbReference>